<keyword evidence="3" id="KW-1185">Reference proteome</keyword>
<reference evidence="2 3" key="1">
    <citation type="submission" date="2018-11" db="EMBL/GenBank/DDBJ databases">
        <authorList>
            <consortium name="Pathogen Informatics"/>
        </authorList>
    </citation>
    <scope>NUCLEOTIDE SEQUENCE [LARGE SCALE GENOMIC DNA]</scope>
</reference>
<accession>A0A3P7R332</accession>
<feature type="non-terminal residue" evidence="2">
    <location>
        <position position="1"/>
    </location>
</feature>
<dbReference type="AlphaFoldDB" id="A0A3P7R332"/>
<dbReference type="Proteomes" id="UP000281553">
    <property type="component" value="Unassembled WGS sequence"/>
</dbReference>
<evidence type="ECO:0000313" key="3">
    <source>
        <dbReference type="Proteomes" id="UP000281553"/>
    </source>
</evidence>
<organism evidence="2 3">
    <name type="scientific">Dibothriocephalus latus</name>
    <name type="common">Fish tapeworm</name>
    <name type="synonym">Diphyllobothrium latum</name>
    <dbReference type="NCBI Taxonomy" id="60516"/>
    <lineage>
        <taxon>Eukaryota</taxon>
        <taxon>Metazoa</taxon>
        <taxon>Spiralia</taxon>
        <taxon>Lophotrochozoa</taxon>
        <taxon>Platyhelminthes</taxon>
        <taxon>Cestoda</taxon>
        <taxon>Eucestoda</taxon>
        <taxon>Diphyllobothriidea</taxon>
        <taxon>Diphyllobothriidae</taxon>
        <taxon>Dibothriocephalus</taxon>
    </lineage>
</organism>
<sequence>TGAASDEPLDLSCPVIRQNDKGGAGPTADSRGSYGTLSDTAFGNKEVCCLRRGRAPTRSRDVAVCMNSTTGPSGLMKRCNSFESGANSLTSLKHLEEVIHSLSDIRSVLPASRVSAAGVSRLSAKGAICQDTTRMQSDSVELSLGSHPTALSMPSKMAPNAFPLPFIPPTLFSNPLLSPRPTFNLFDGLGFLKNSGTDSRTQNNLPQDFGGILSPNFGFSKDSSLSAMFSHLMMVNR</sequence>
<proteinExistence type="predicted"/>
<evidence type="ECO:0000313" key="2">
    <source>
        <dbReference type="EMBL" id="VDN38372.1"/>
    </source>
</evidence>
<dbReference type="OrthoDB" id="6238457at2759"/>
<dbReference type="EMBL" id="UYRU01092955">
    <property type="protein sequence ID" value="VDN38372.1"/>
    <property type="molecule type" value="Genomic_DNA"/>
</dbReference>
<evidence type="ECO:0000256" key="1">
    <source>
        <dbReference type="SAM" id="MobiDB-lite"/>
    </source>
</evidence>
<gene>
    <name evidence="2" type="ORF">DILT_LOCUS17585</name>
</gene>
<name>A0A3P7R332_DIBLA</name>
<protein>
    <submittedName>
        <fullName evidence="2">Uncharacterized protein</fullName>
    </submittedName>
</protein>
<feature type="region of interest" description="Disordered" evidence="1">
    <location>
        <begin position="1"/>
        <end position="34"/>
    </location>
</feature>